<feature type="signal peptide" evidence="10">
    <location>
        <begin position="1"/>
        <end position="22"/>
    </location>
</feature>
<evidence type="ECO:0000256" key="6">
    <source>
        <dbReference type="ARBA" id="ARBA00023002"/>
    </source>
</evidence>
<dbReference type="GO" id="GO:0016614">
    <property type="term" value="F:oxidoreductase activity, acting on CH-OH group of donors"/>
    <property type="evidence" value="ECO:0007669"/>
    <property type="project" value="InterPro"/>
</dbReference>
<keyword evidence="5 8" id="KW-0274">FAD</keyword>
<dbReference type="InterPro" id="IPR012132">
    <property type="entry name" value="GMC_OxRdtase"/>
</dbReference>
<comment type="caution">
    <text evidence="13">The sequence shown here is derived from an EMBL/GenBank/DDBJ whole genome shotgun (WGS) entry which is preliminary data.</text>
</comment>
<keyword evidence="4 10" id="KW-0732">Signal</keyword>
<feature type="domain" description="Glucose-methanol-choline oxidoreductase N-terminal" evidence="11">
    <location>
        <begin position="121"/>
        <end position="144"/>
    </location>
</feature>
<sequence length="631" mass="67164">MRFAAQVSAATLVLGLSRTAAAVEATASDFASQKFDFVVVGGGTAGLTVAVRLTEDPNIRVGVIEAGQYRPGDPVIEVPQSAVAPGNPNGTALAGNPTYDWLFTSTPQPGFNGASIPLPRGKVVGGSSAINEIVWQRGAKAEYDLWSTTFGNGPRWSFSGLLPYFRKAENWTPPGSNLPLQVSPSLASAHGTQGQISVSYTSFTSSVEKPLIQAAVQLGLKYNGNPDLGDPTGVAPIGRNVDPVKGIRSYAGNSYYEPNAARKNLVLLTGAQATKIVFKTTGKNISATGVQYVVGGTTYTVNATKEVIVSAGTFQTPHLLELSGVGNKTILAQYNIPSVLDLPGVGQNLMDHPFTGSDFSFPPGTLTLDSLRFNATFRTEQQNLYTSQHKGALTYTPAINSPVTLQSLVGTAETNAMMKNLTAFLSTFPQTPLQKVQYQAQLDMLKAGDAPFLVMGELPTGGFLGPADFNTSYTTAVIMQVHPFSRGSVHIGSSDPLAAPIINPHYFEVPFEVDIYVKALQWTQRWFTSKTVGGAVHLPAASDVKTDAQWDTYVRTHTQSVNHPIGTSAMVPLSMGGVVDSNLKVYGLQNVRVIDAGIFPLTIGTVIQQTVYAIAEQGADIIKEAWNIKAY</sequence>
<dbReference type="Gene3D" id="3.50.50.60">
    <property type="entry name" value="FAD/NAD(P)-binding domain"/>
    <property type="match status" value="1"/>
</dbReference>
<evidence type="ECO:0000256" key="8">
    <source>
        <dbReference type="PIRSR" id="PIRSR000137-2"/>
    </source>
</evidence>
<evidence type="ECO:0000256" key="3">
    <source>
        <dbReference type="ARBA" id="ARBA00022630"/>
    </source>
</evidence>
<dbReference type="InterPro" id="IPR007867">
    <property type="entry name" value="GMC_OxRtase_C"/>
</dbReference>
<protein>
    <submittedName>
        <fullName evidence="13">Alcohol oxidase</fullName>
    </submittedName>
</protein>
<dbReference type="SUPFAM" id="SSF51905">
    <property type="entry name" value="FAD/NAD(P)-binding domain"/>
    <property type="match status" value="1"/>
</dbReference>
<evidence type="ECO:0000256" key="7">
    <source>
        <dbReference type="ARBA" id="ARBA00023180"/>
    </source>
</evidence>
<name>A0AAD7DSP6_MYCRO</name>
<feature type="binding site" evidence="8">
    <location>
        <begin position="131"/>
        <end position="134"/>
    </location>
    <ligand>
        <name>FAD</name>
        <dbReference type="ChEBI" id="CHEBI:57692"/>
    </ligand>
</feature>
<comment type="cofactor">
    <cofactor evidence="1 8">
        <name>FAD</name>
        <dbReference type="ChEBI" id="CHEBI:57692"/>
    </cofactor>
</comment>
<evidence type="ECO:0000256" key="2">
    <source>
        <dbReference type="ARBA" id="ARBA00010790"/>
    </source>
</evidence>
<evidence type="ECO:0000259" key="11">
    <source>
        <dbReference type="PROSITE" id="PS00623"/>
    </source>
</evidence>
<dbReference type="Proteomes" id="UP001221757">
    <property type="component" value="Unassembled WGS sequence"/>
</dbReference>
<dbReference type="GO" id="GO:0050660">
    <property type="term" value="F:flavin adenine dinucleotide binding"/>
    <property type="evidence" value="ECO:0007669"/>
    <property type="project" value="InterPro"/>
</dbReference>
<evidence type="ECO:0000256" key="10">
    <source>
        <dbReference type="SAM" id="SignalP"/>
    </source>
</evidence>
<evidence type="ECO:0000259" key="12">
    <source>
        <dbReference type="PROSITE" id="PS00624"/>
    </source>
</evidence>
<accession>A0AAD7DSP6</accession>
<dbReference type="Pfam" id="PF05199">
    <property type="entry name" value="GMC_oxred_C"/>
    <property type="match status" value="1"/>
</dbReference>
<organism evidence="13 14">
    <name type="scientific">Mycena rosella</name>
    <name type="common">Pink bonnet</name>
    <name type="synonym">Agaricus rosellus</name>
    <dbReference type="NCBI Taxonomy" id="1033263"/>
    <lineage>
        <taxon>Eukaryota</taxon>
        <taxon>Fungi</taxon>
        <taxon>Dikarya</taxon>
        <taxon>Basidiomycota</taxon>
        <taxon>Agaricomycotina</taxon>
        <taxon>Agaricomycetes</taxon>
        <taxon>Agaricomycetidae</taxon>
        <taxon>Agaricales</taxon>
        <taxon>Marasmiineae</taxon>
        <taxon>Mycenaceae</taxon>
        <taxon>Mycena</taxon>
    </lineage>
</organism>
<evidence type="ECO:0000256" key="5">
    <source>
        <dbReference type="ARBA" id="ARBA00022827"/>
    </source>
</evidence>
<dbReference type="InterPro" id="IPR036188">
    <property type="entry name" value="FAD/NAD-bd_sf"/>
</dbReference>
<reference evidence="13" key="1">
    <citation type="submission" date="2023-03" db="EMBL/GenBank/DDBJ databases">
        <title>Massive genome expansion in bonnet fungi (Mycena s.s.) driven by repeated elements and novel gene families across ecological guilds.</title>
        <authorList>
            <consortium name="Lawrence Berkeley National Laboratory"/>
            <person name="Harder C.B."/>
            <person name="Miyauchi S."/>
            <person name="Viragh M."/>
            <person name="Kuo A."/>
            <person name="Thoen E."/>
            <person name="Andreopoulos B."/>
            <person name="Lu D."/>
            <person name="Skrede I."/>
            <person name="Drula E."/>
            <person name="Henrissat B."/>
            <person name="Morin E."/>
            <person name="Kohler A."/>
            <person name="Barry K."/>
            <person name="LaButti K."/>
            <person name="Morin E."/>
            <person name="Salamov A."/>
            <person name="Lipzen A."/>
            <person name="Mereny Z."/>
            <person name="Hegedus B."/>
            <person name="Baldrian P."/>
            <person name="Stursova M."/>
            <person name="Weitz H."/>
            <person name="Taylor A."/>
            <person name="Grigoriev I.V."/>
            <person name="Nagy L.G."/>
            <person name="Martin F."/>
            <person name="Kauserud H."/>
        </authorList>
    </citation>
    <scope>NUCLEOTIDE SEQUENCE</scope>
    <source>
        <strain evidence="13">CBHHK067</strain>
    </source>
</reference>
<dbReference type="PROSITE" id="PS00624">
    <property type="entry name" value="GMC_OXRED_2"/>
    <property type="match status" value="1"/>
</dbReference>
<gene>
    <name evidence="13" type="ORF">B0H17DRAFT_1197100</name>
</gene>
<dbReference type="PROSITE" id="PS00623">
    <property type="entry name" value="GMC_OXRED_1"/>
    <property type="match status" value="1"/>
</dbReference>
<feature type="binding site" evidence="8">
    <location>
        <position position="123"/>
    </location>
    <ligand>
        <name>FAD</name>
        <dbReference type="ChEBI" id="CHEBI:57692"/>
    </ligand>
</feature>
<dbReference type="AlphaFoldDB" id="A0AAD7DSP6"/>
<dbReference type="PANTHER" id="PTHR11552:SF201">
    <property type="entry name" value="GLUCOSE-METHANOL-CHOLINE OXIDOREDUCTASE N-TERMINAL DOMAIN-CONTAINING PROTEIN"/>
    <property type="match status" value="1"/>
</dbReference>
<dbReference type="PIRSF" id="PIRSF000137">
    <property type="entry name" value="Alcohol_oxidase"/>
    <property type="match status" value="1"/>
</dbReference>
<evidence type="ECO:0000256" key="1">
    <source>
        <dbReference type="ARBA" id="ARBA00001974"/>
    </source>
</evidence>
<feature type="chain" id="PRO_5042057307" evidence="10">
    <location>
        <begin position="23"/>
        <end position="631"/>
    </location>
</feature>
<dbReference type="PANTHER" id="PTHR11552">
    <property type="entry name" value="GLUCOSE-METHANOL-CHOLINE GMC OXIDOREDUCTASE"/>
    <property type="match status" value="1"/>
</dbReference>
<dbReference type="Gene3D" id="3.30.560.10">
    <property type="entry name" value="Glucose Oxidase, domain 3"/>
    <property type="match status" value="1"/>
</dbReference>
<evidence type="ECO:0000256" key="4">
    <source>
        <dbReference type="ARBA" id="ARBA00022729"/>
    </source>
</evidence>
<feature type="domain" description="Glucose-methanol-choline oxidoreductase N-terminal" evidence="12">
    <location>
        <begin position="312"/>
        <end position="326"/>
    </location>
</feature>
<keyword evidence="7" id="KW-0325">Glycoprotein</keyword>
<keyword evidence="14" id="KW-1185">Reference proteome</keyword>
<keyword evidence="3 9" id="KW-0285">Flavoprotein</keyword>
<dbReference type="Pfam" id="PF00732">
    <property type="entry name" value="GMC_oxred_N"/>
    <property type="match status" value="1"/>
</dbReference>
<evidence type="ECO:0000313" key="14">
    <source>
        <dbReference type="Proteomes" id="UP001221757"/>
    </source>
</evidence>
<keyword evidence="6" id="KW-0560">Oxidoreductase</keyword>
<dbReference type="InterPro" id="IPR000172">
    <property type="entry name" value="GMC_OxRdtase_N"/>
</dbReference>
<dbReference type="SUPFAM" id="SSF54373">
    <property type="entry name" value="FAD-linked reductases, C-terminal domain"/>
    <property type="match status" value="1"/>
</dbReference>
<proteinExistence type="inferred from homology"/>
<evidence type="ECO:0000313" key="13">
    <source>
        <dbReference type="EMBL" id="KAJ7698127.1"/>
    </source>
</evidence>
<comment type="similarity">
    <text evidence="2 9">Belongs to the GMC oxidoreductase family.</text>
</comment>
<evidence type="ECO:0000256" key="9">
    <source>
        <dbReference type="RuleBase" id="RU003968"/>
    </source>
</evidence>
<dbReference type="EMBL" id="JARKIE010000027">
    <property type="protein sequence ID" value="KAJ7698127.1"/>
    <property type="molecule type" value="Genomic_DNA"/>
</dbReference>